<feature type="transmembrane region" description="Helical" evidence="1">
    <location>
        <begin position="38"/>
        <end position="58"/>
    </location>
</feature>
<accession>A0A6J4M0L0</accession>
<dbReference type="EMBL" id="CADCUJ010000051">
    <property type="protein sequence ID" value="CAA9346687.1"/>
    <property type="molecule type" value="Genomic_DNA"/>
</dbReference>
<dbReference type="AlphaFoldDB" id="A0A6J4M0L0"/>
<sequence length="68" mass="6867">MKTHPLNVSYLVVGLVFLGLAGSWALREAGVVDLAESAWLLPATLVAAGTIGLAAFAARGSGSGTDVR</sequence>
<protein>
    <submittedName>
        <fullName evidence="2">Uncharacterized protein</fullName>
    </submittedName>
</protein>
<evidence type="ECO:0000313" key="2">
    <source>
        <dbReference type="EMBL" id="CAA9346687.1"/>
    </source>
</evidence>
<keyword evidence="1" id="KW-1133">Transmembrane helix</keyword>
<keyword evidence="1" id="KW-0812">Transmembrane</keyword>
<reference evidence="2" key="1">
    <citation type="submission" date="2020-02" db="EMBL/GenBank/DDBJ databases">
        <authorList>
            <person name="Meier V. D."/>
        </authorList>
    </citation>
    <scope>NUCLEOTIDE SEQUENCE</scope>
    <source>
        <strain evidence="2">AVDCRST_MAG72</strain>
    </source>
</reference>
<gene>
    <name evidence="2" type="ORF">AVDCRST_MAG72-1164</name>
</gene>
<proteinExistence type="predicted"/>
<feature type="transmembrane region" description="Helical" evidence="1">
    <location>
        <begin position="7"/>
        <end position="26"/>
    </location>
</feature>
<name>A0A6J4M0L0_9ACTN</name>
<organism evidence="2">
    <name type="scientific">uncultured Nocardioidaceae bacterium</name>
    <dbReference type="NCBI Taxonomy" id="253824"/>
    <lineage>
        <taxon>Bacteria</taxon>
        <taxon>Bacillati</taxon>
        <taxon>Actinomycetota</taxon>
        <taxon>Actinomycetes</taxon>
        <taxon>Propionibacteriales</taxon>
        <taxon>Nocardioidaceae</taxon>
        <taxon>environmental samples</taxon>
    </lineage>
</organism>
<keyword evidence="1" id="KW-0472">Membrane</keyword>
<evidence type="ECO:0000256" key="1">
    <source>
        <dbReference type="SAM" id="Phobius"/>
    </source>
</evidence>